<dbReference type="RefSeq" id="WP_096289897.1">
    <property type="nucleotide sequence ID" value="NZ_FXEG02000005.1"/>
</dbReference>
<organism evidence="3 4">
    <name type="scientific">Mycobacterium ahvazicum</name>
    <dbReference type="NCBI Taxonomy" id="1964395"/>
    <lineage>
        <taxon>Bacteria</taxon>
        <taxon>Bacillati</taxon>
        <taxon>Actinomycetota</taxon>
        <taxon>Actinomycetes</taxon>
        <taxon>Mycobacteriales</taxon>
        <taxon>Mycobacteriaceae</taxon>
        <taxon>Mycobacterium</taxon>
        <taxon>Mycobacterium simiae complex</taxon>
    </lineage>
</organism>
<keyword evidence="4" id="KW-1185">Reference proteome</keyword>
<comment type="caution">
    <text evidence="3">The sequence shown here is derived from an EMBL/GenBank/DDBJ whole genome shotgun (WGS) entry which is preliminary data.</text>
</comment>
<evidence type="ECO:0000313" key="3">
    <source>
        <dbReference type="EMBL" id="SOX55776.1"/>
    </source>
</evidence>
<dbReference type="Gene3D" id="3.40.50.12780">
    <property type="entry name" value="N-terminal domain of ligase-like"/>
    <property type="match status" value="1"/>
</dbReference>
<dbReference type="Proteomes" id="UP000236318">
    <property type="component" value="Unassembled WGS sequence"/>
</dbReference>
<sequence>MALNIADLFEHAVDAVPDRTAVIAGPRTLTYAQIENEANQLAHLLQSNGIGHGDHVGVLAPNTAEHVVAILALFKIRAVPINLNYRYTAPELAYVFDNADLVGLCFDDSLGPLASQVLTQREPLRVLVSMGAGIVNNPMPEALAYASARDEFSTERDFGQRSPDDLYVLYTGGTTGYPKGVVWRHEDIWRTLGGGTNFMTGELLDEYDQSTQAATNPPIMAFAVSPLMHGAAVWGTLMHLFSGHTTVLIDKFEAHAVWELIDRHGVQTVFITGDAMARPLIEAFDTGRHSGASLAAVASSAALFSPAVKKRWIDAFSRTVFTDSIGASEVGFTGTTILERDNLAGEGPLVQMAAQTIVVDDDLNILDPEEHVGQTARVARAGHIPLGYYNDEEKSRTTFFERDGIRFSVPGDYVRIEAGRRLRLLGRGSNCINTGGEKVFAEEVEQALKSHPNIYDAIVVAVPDPRWGQRVAAVVQARDGLRVTIESIHTHLRTMIAGYKLPRDITFVDAVPRHVTGKANYPEARKIMLASLEPTQQPTH</sequence>
<dbReference type="AlphaFoldDB" id="A0A2K4YG62"/>
<name>A0A2K4YG62_9MYCO</name>
<dbReference type="PANTHER" id="PTHR43767">
    <property type="entry name" value="LONG-CHAIN-FATTY-ACID--COA LIGASE"/>
    <property type="match status" value="1"/>
</dbReference>
<dbReference type="Pfam" id="PF13193">
    <property type="entry name" value="AMP-binding_C"/>
    <property type="match status" value="1"/>
</dbReference>
<dbReference type="GO" id="GO:0016877">
    <property type="term" value="F:ligase activity, forming carbon-sulfur bonds"/>
    <property type="evidence" value="ECO:0007669"/>
    <property type="project" value="UniProtKB-ARBA"/>
</dbReference>
<dbReference type="InterPro" id="IPR025110">
    <property type="entry name" value="AMP-bd_C"/>
</dbReference>
<dbReference type="EMBL" id="FXEG02000005">
    <property type="protein sequence ID" value="SOX55776.1"/>
    <property type="molecule type" value="Genomic_DNA"/>
</dbReference>
<feature type="domain" description="AMP-dependent synthetase/ligase" evidence="1">
    <location>
        <begin position="9"/>
        <end position="373"/>
    </location>
</feature>
<dbReference type="Gene3D" id="3.30.300.30">
    <property type="match status" value="1"/>
</dbReference>
<evidence type="ECO:0000259" key="1">
    <source>
        <dbReference type="Pfam" id="PF00501"/>
    </source>
</evidence>
<evidence type="ECO:0000313" key="4">
    <source>
        <dbReference type="Proteomes" id="UP000236318"/>
    </source>
</evidence>
<dbReference type="PROSITE" id="PS00455">
    <property type="entry name" value="AMP_BINDING"/>
    <property type="match status" value="1"/>
</dbReference>
<dbReference type="Pfam" id="PF00501">
    <property type="entry name" value="AMP-binding"/>
    <property type="match status" value="1"/>
</dbReference>
<dbReference type="OrthoDB" id="9803968at2"/>
<proteinExistence type="predicted"/>
<dbReference type="PANTHER" id="PTHR43767:SF10">
    <property type="entry name" value="SURFACTIN SYNTHASE SUBUNIT 1"/>
    <property type="match status" value="1"/>
</dbReference>
<dbReference type="InterPro" id="IPR042099">
    <property type="entry name" value="ANL_N_sf"/>
</dbReference>
<protein>
    <submittedName>
        <fullName evidence="3">Acyl-CoA synthetase</fullName>
    </submittedName>
</protein>
<accession>A0A2K4YG62</accession>
<feature type="domain" description="AMP-binding enzyme C-terminal" evidence="2">
    <location>
        <begin position="443"/>
        <end position="518"/>
    </location>
</feature>
<reference evidence="3" key="1">
    <citation type="submission" date="2018-01" db="EMBL/GenBank/DDBJ databases">
        <authorList>
            <consortium name="Urmite Genomes"/>
        </authorList>
    </citation>
    <scope>NUCLEOTIDE SEQUENCE [LARGE SCALE GENOMIC DNA]</scope>
    <source>
        <strain evidence="3">AFP003</strain>
    </source>
</reference>
<dbReference type="InterPro" id="IPR050237">
    <property type="entry name" value="ATP-dep_AMP-bd_enzyme"/>
</dbReference>
<dbReference type="SUPFAM" id="SSF56801">
    <property type="entry name" value="Acetyl-CoA synthetase-like"/>
    <property type="match status" value="1"/>
</dbReference>
<gene>
    <name evidence="3" type="ORF">MAAFP003_4470</name>
</gene>
<dbReference type="InterPro" id="IPR045851">
    <property type="entry name" value="AMP-bd_C_sf"/>
</dbReference>
<dbReference type="InterPro" id="IPR020845">
    <property type="entry name" value="AMP-binding_CS"/>
</dbReference>
<dbReference type="InterPro" id="IPR000873">
    <property type="entry name" value="AMP-dep_synth/lig_dom"/>
</dbReference>
<evidence type="ECO:0000259" key="2">
    <source>
        <dbReference type="Pfam" id="PF13193"/>
    </source>
</evidence>
<dbReference type="NCBIfam" id="NF005863">
    <property type="entry name" value="PRK07798.1"/>
    <property type="match status" value="1"/>
</dbReference>